<reference evidence="1" key="3">
    <citation type="submission" date="2019-10" db="EMBL/GenBank/DDBJ databases">
        <title>Lactobacillus agilis SY212 Whole Genome Sequencing Project.</title>
        <authorList>
            <person name="Suzuki S."/>
            <person name="Endo A."/>
            <person name="Maeno S."/>
            <person name="Shiwa Y."/>
            <person name="Matsutani M."/>
            <person name="Kajikawa A."/>
        </authorList>
    </citation>
    <scope>NUCLEOTIDE SEQUENCE</scope>
    <source>
        <strain evidence="1">SY212</strain>
    </source>
</reference>
<proteinExistence type="predicted"/>
<dbReference type="Proteomes" id="UP000494265">
    <property type="component" value="Unassembled WGS sequence"/>
</dbReference>
<dbReference type="EMBL" id="BLAP01000026">
    <property type="protein sequence ID" value="GET11994.1"/>
    <property type="molecule type" value="Genomic_DNA"/>
</dbReference>
<evidence type="ECO:0000313" key="3">
    <source>
        <dbReference type="EMBL" id="GET11994.1"/>
    </source>
</evidence>
<dbReference type="EMBL" id="BLAM01000123">
    <property type="protein sequence ID" value="GET06212.1"/>
    <property type="molecule type" value="Genomic_DNA"/>
</dbReference>
<dbReference type="Proteomes" id="UP000494178">
    <property type="component" value="Unassembled WGS sequence"/>
</dbReference>
<dbReference type="RefSeq" id="WP_172576960.1">
    <property type="nucleotide sequence ID" value="NZ_BLAM01000123.1"/>
</dbReference>
<dbReference type="AlphaFoldDB" id="A0A6F9Y358"/>
<evidence type="ECO:0000313" key="2">
    <source>
        <dbReference type="EMBL" id="GET07451.1"/>
    </source>
</evidence>
<name>A0A6F9Y358_9LACO</name>
<comment type="caution">
    <text evidence="3">The sequence shown here is derived from an EMBL/GenBank/DDBJ whole genome shotgun (WGS) entry which is preliminary data.</text>
</comment>
<organism evidence="3">
    <name type="scientific">Ligilactobacillus agilis</name>
    <dbReference type="NCBI Taxonomy" id="1601"/>
    <lineage>
        <taxon>Bacteria</taxon>
        <taxon>Bacillati</taxon>
        <taxon>Bacillota</taxon>
        <taxon>Bacilli</taxon>
        <taxon>Lactobacillales</taxon>
        <taxon>Lactobacillaceae</taxon>
        <taxon>Ligilactobacillus</taxon>
    </lineage>
</organism>
<reference evidence="3" key="1">
    <citation type="submission" date="2019-10" db="EMBL/GenBank/DDBJ databases">
        <title>Lactobacillus agilis SN811 Whole Genome Sequencing Project.</title>
        <authorList>
            <person name="Suzuki S."/>
            <person name="Endo A."/>
            <person name="Maeno S."/>
            <person name="Shiwa Y."/>
            <person name="Matsutani M."/>
            <person name="Kajikawa A."/>
        </authorList>
    </citation>
    <scope>NUCLEOTIDE SEQUENCE</scope>
    <source>
        <strain evidence="3">SN811</strain>
    </source>
</reference>
<accession>A0A6F9Y358</accession>
<protein>
    <submittedName>
        <fullName evidence="3">Uncharacterized protein</fullName>
    </submittedName>
</protein>
<gene>
    <name evidence="3" type="ORF">SN811_04940</name>
    <name evidence="2" type="ORF">SY111_00750</name>
    <name evidence="1" type="ORF">SY212_12420</name>
</gene>
<dbReference type="Proteomes" id="UP000494160">
    <property type="component" value="Unassembled WGS sequence"/>
</dbReference>
<reference evidence="2" key="2">
    <citation type="submission" date="2019-10" db="EMBL/GenBank/DDBJ databases">
        <title>Lactobacillus agilis SY111 Whole Genome Sequencing Project.</title>
        <authorList>
            <person name="Suzuki S."/>
            <person name="Endo A."/>
            <person name="Maeno S."/>
            <person name="Shiwa Y."/>
            <person name="Matsutani M."/>
            <person name="Kajikawa A."/>
        </authorList>
    </citation>
    <scope>NUCLEOTIDE SEQUENCE</scope>
    <source>
        <strain evidence="2">SY111</strain>
    </source>
</reference>
<sequence>MREDNRKKLTHLIQLAKQYEITTYDSFLKKLQTTPKLKPELNQLRENIVVGFSLYLYFEKLLEKGETR</sequence>
<evidence type="ECO:0000313" key="1">
    <source>
        <dbReference type="EMBL" id="GET06212.1"/>
    </source>
</evidence>
<dbReference type="EMBL" id="BLAN01000004">
    <property type="protein sequence ID" value="GET07451.1"/>
    <property type="molecule type" value="Genomic_DNA"/>
</dbReference>